<dbReference type="GO" id="GO:0008168">
    <property type="term" value="F:methyltransferase activity"/>
    <property type="evidence" value="ECO:0007669"/>
    <property type="project" value="UniProtKB-KW"/>
</dbReference>
<dbReference type="Proteomes" id="UP000473278">
    <property type="component" value="Unassembled WGS sequence"/>
</dbReference>
<dbReference type="PANTHER" id="PTHR42912">
    <property type="entry name" value="METHYLTRANSFERASE"/>
    <property type="match status" value="1"/>
</dbReference>
<dbReference type="InterPro" id="IPR041698">
    <property type="entry name" value="Methyltransf_25"/>
</dbReference>
<dbReference type="AlphaFoldDB" id="A0A6M1STN5"/>
<dbReference type="Gene3D" id="3.40.50.150">
    <property type="entry name" value="Vaccinia Virus protein VP39"/>
    <property type="match status" value="1"/>
</dbReference>
<dbReference type="PANTHER" id="PTHR42912:SF93">
    <property type="entry name" value="N6-ADENOSINE-METHYLTRANSFERASE TMT1A"/>
    <property type="match status" value="1"/>
</dbReference>
<evidence type="ECO:0000313" key="2">
    <source>
        <dbReference type="EMBL" id="NGP75506.1"/>
    </source>
</evidence>
<dbReference type="CDD" id="cd02440">
    <property type="entry name" value="AdoMet_MTases"/>
    <property type="match status" value="1"/>
</dbReference>
<comment type="caution">
    <text evidence="2">The sequence shown here is derived from an EMBL/GenBank/DDBJ whole genome shotgun (WGS) entry which is preliminary data.</text>
</comment>
<dbReference type="EMBL" id="JAALLT010000001">
    <property type="protein sequence ID" value="NGP75506.1"/>
    <property type="molecule type" value="Genomic_DNA"/>
</dbReference>
<dbReference type="GO" id="GO:0032259">
    <property type="term" value="P:methylation"/>
    <property type="evidence" value="ECO:0007669"/>
    <property type="project" value="UniProtKB-KW"/>
</dbReference>
<protein>
    <submittedName>
        <fullName evidence="2">Class I SAM-dependent methyltransferase</fullName>
    </submittedName>
</protein>
<evidence type="ECO:0000259" key="1">
    <source>
        <dbReference type="Pfam" id="PF13649"/>
    </source>
</evidence>
<name>A0A6M1STN5_9BACT</name>
<dbReference type="InterPro" id="IPR029063">
    <property type="entry name" value="SAM-dependent_MTases_sf"/>
</dbReference>
<evidence type="ECO:0000313" key="3">
    <source>
        <dbReference type="Proteomes" id="UP000473278"/>
    </source>
</evidence>
<accession>A0A6M1STN5</accession>
<keyword evidence="3" id="KW-1185">Reference proteome</keyword>
<proteinExistence type="predicted"/>
<dbReference type="SUPFAM" id="SSF53335">
    <property type="entry name" value="S-adenosyl-L-methionine-dependent methyltransferases"/>
    <property type="match status" value="1"/>
</dbReference>
<keyword evidence="2" id="KW-0489">Methyltransferase</keyword>
<dbReference type="InterPro" id="IPR050508">
    <property type="entry name" value="Methyltransf_Superfamily"/>
</dbReference>
<gene>
    <name evidence="2" type="ORF">G3570_02600</name>
</gene>
<sequence length="206" mass="24790">MTHYSEEAFNRKAKRYEHRWEAYLNHTHEIFLKHIEIEEGETLLDVSSGTGLLALELTELDAPFEKLVLNDPSKTMLEFAQKRLADHPKITFSNQTAEKLEFDDRHFDRIFCLNAFHFYSNQKHALEHFHSLLKPGGRVYILDWNRSGFFRFVNKVITWWTTENINTRSFVEMQDQLNECGFQMINVLEWSWRYWNFFFIEAKLKT</sequence>
<keyword evidence="2" id="KW-0808">Transferase</keyword>
<feature type="domain" description="Methyltransferase" evidence="1">
    <location>
        <begin position="44"/>
        <end position="137"/>
    </location>
</feature>
<dbReference type="RefSeq" id="WP_165138865.1">
    <property type="nucleotide sequence ID" value="NZ_JAALLT010000001.1"/>
</dbReference>
<organism evidence="2 3">
    <name type="scientific">Halalkalibaculum roseum</name>
    <dbReference type="NCBI Taxonomy" id="2709311"/>
    <lineage>
        <taxon>Bacteria</taxon>
        <taxon>Pseudomonadati</taxon>
        <taxon>Balneolota</taxon>
        <taxon>Balneolia</taxon>
        <taxon>Balneolales</taxon>
        <taxon>Balneolaceae</taxon>
        <taxon>Halalkalibaculum</taxon>
    </lineage>
</organism>
<reference evidence="2 3" key="1">
    <citation type="submission" date="2020-02" db="EMBL/GenBank/DDBJ databases">
        <title>Balneolaceae bacterium YR4-1, complete genome.</title>
        <authorList>
            <person name="Li Y."/>
            <person name="Wu S."/>
        </authorList>
    </citation>
    <scope>NUCLEOTIDE SEQUENCE [LARGE SCALE GENOMIC DNA]</scope>
    <source>
        <strain evidence="2 3">YR4-1</strain>
    </source>
</reference>
<dbReference type="Pfam" id="PF13649">
    <property type="entry name" value="Methyltransf_25"/>
    <property type="match status" value="1"/>
</dbReference>